<dbReference type="SUPFAM" id="SSF53955">
    <property type="entry name" value="Lysozyme-like"/>
    <property type="match status" value="1"/>
</dbReference>
<comment type="caution">
    <text evidence="3">The sequence shown here is derived from an EMBL/GenBank/DDBJ whole genome shotgun (WGS) entry which is preliminary data.</text>
</comment>
<dbReference type="RefSeq" id="WP_230022537.1">
    <property type="nucleotide sequence ID" value="NZ_BCSY01000042.1"/>
</dbReference>
<accession>A0A117IA34</accession>
<keyword evidence="4" id="KW-1185">Reference proteome</keyword>
<dbReference type="AlphaFoldDB" id="A0A117IA34"/>
<reference evidence="4" key="1">
    <citation type="journal article" date="2016" name="Genome Announc.">
        <title>Draft Genome Sequences of Five Rapidly Growing Mycobacterium Species, M. thermoresistibile, M. fortuitum subsp. acetamidolyticum, M. canariasense, M. brisbanense, and M. novocastrense.</title>
        <authorList>
            <person name="Katahira K."/>
            <person name="Ogura Y."/>
            <person name="Gotoh Y."/>
            <person name="Hayashi T."/>
        </authorList>
    </citation>
    <scope>NUCLEOTIDE SEQUENCE [LARGE SCALE GENOMIC DNA]</scope>
    <source>
        <strain evidence="4">JCM15298</strain>
    </source>
</reference>
<feature type="chain" id="PRO_5038425426" description="Transglycosylase SLT domain-containing protein" evidence="1">
    <location>
        <begin position="26"/>
        <end position="361"/>
    </location>
</feature>
<sequence>MSAGTRLALSGLAAAAAAAALTVLAEGTAAAETSAPAPVPVTDTAVFPAAPVALHGQFAGAAPGPAEFTGPVPPAPPALMAAALTVPPPGAPAPIPTQPTASVPAALPVAGPAPESFGVPAPGMVVAEPQRPVVLVPVPADTTTVPTLLSAVVPAGALPGIDAPLAAPVVVPDPTAIPGAVVVPAAIPGPAPSRALVLTPGPVPAPTLLVHPLVAEAAVDKSAIIYDAHPVEQVTDTDIHAGLLSAGVSPDLLGTFVEATRVIIGGESGGSTNAVNRWDSNARGAAQPDGAPGNSSRGLMQTIPGTFAAYHAPGTSLSIYDPHANIAAAWRYINTRYKVDLHTGSGLDAFMGRGTGRGVGY</sequence>
<evidence type="ECO:0000313" key="3">
    <source>
        <dbReference type="EMBL" id="GAS95700.1"/>
    </source>
</evidence>
<evidence type="ECO:0000259" key="2">
    <source>
        <dbReference type="Pfam" id="PF01464"/>
    </source>
</evidence>
<dbReference type="Pfam" id="PF01464">
    <property type="entry name" value="SLT"/>
    <property type="match status" value="1"/>
</dbReference>
<evidence type="ECO:0000256" key="1">
    <source>
        <dbReference type="SAM" id="SignalP"/>
    </source>
</evidence>
<dbReference type="Proteomes" id="UP000069443">
    <property type="component" value="Unassembled WGS sequence"/>
</dbReference>
<name>A0A117IA34_MYCCR</name>
<dbReference type="EMBL" id="BCSY01000042">
    <property type="protein sequence ID" value="GAS95700.1"/>
    <property type="molecule type" value="Genomic_DNA"/>
</dbReference>
<protein>
    <recommendedName>
        <fullName evidence="2">Transglycosylase SLT domain-containing protein</fullName>
    </recommendedName>
</protein>
<dbReference type="InterPro" id="IPR008258">
    <property type="entry name" value="Transglycosylase_SLT_dom_1"/>
</dbReference>
<keyword evidence="1" id="KW-0732">Signal</keyword>
<gene>
    <name evidence="3" type="ORF">RMCC_2666</name>
</gene>
<feature type="domain" description="Transglycosylase SLT" evidence="2">
    <location>
        <begin position="262"/>
        <end position="338"/>
    </location>
</feature>
<dbReference type="Gene3D" id="1.10.530.10">
    <property type="match status" value="1"/>
</dbReference>
<proteinExistence type="predicted"/>
<organism evidence="3 4">
    <name type="scientific">Mycolicibacterium canariasense</name>
    <name type="common">Mycobacterium canariasense</name>
    <dbReference type="NCBI Taxonomy" id="228230"/>
    <lineage>
        <taxon>Bacteria</taxon>
        <taxon>Bacillati</taxon>
        <taxon>Actinomycetota</taxon>
        <taxon>Actinomycetes</taxon>
        <taxon>Mycobacteriales</taxon>
        <taxon>Mycobacteriaceae</taxon>
        <taxon>Mycolicibacterium</taxon>
    </lineage>
</organism>
<feature type="signal peptide" evidence="1">
    <location>
        <begin position="1"/>
        <end position="25"/>
    </location>
</feature>
<dbReference type="InterPro" id="IPR023346">
    <property type="entry name" value="Lysozyme-like_dom_sf"/>
</dbReference>
<dbReference type="STRING" id="228230.RMCC_2666"/>
<reference evidence="4" key="2">
    <citation type="submission" date="2016-02" db="EMBL/GenBank/DDBJ databases">
        <title>Draft genome sequence of five rapidly growing Mycobacterium species.</title>
        <authorList>
            <person name="Katahira K."/>
            <person name="Gotou Y."/>
            <person name="Iida K."/>
            <person name="Ogura Y."/>
            <person name="Hayashi T."/>
        </authorList>
    </citation>
    <scope>NUCLEOTIDE SEQUENCE [LARGE SCALE GENOMIC DNA]</scope>
    <source>
        <strain evidence="4">JCM15298</strain>
    </source>
</reference>
<evidence type="ECO:0000313" key="4">
    <source>
        <dbReference type="Proteomes" id="UP000069443"/>
    </source>
</evidence>